<evidence type="ECO:0000313" key="9">
    <source>
        <dbReference type="EMBL" id="GAA4617308.1"/>
    </source>
</evidence>
<dbReference type="EMBL" id="BAABHJ010000039">
    <property type="protein sequence ID" value="GAA4617308.1"/>
    <property type="molecule type" value="Genomic_DNA"/>
</dbReference>
<gene>
    <name evidence="9" type="ORF">GCM10023195_77220</name>
</gene>
<comment type="caution">
    <text evidence="9">The sequence shown here is derived from an EMBL/GenBank/DDBJ whole genome shotgun (WGS) entry which is preliminary data.</text>
</comment>
<dbReference type="Pfam" id="PF01925">
    <property type="entry name" value="TauE"/>
    <property type="match status" value="1"/>
</dbReference>
<accession>A0ABP8U067</accession>
<feature type="transmembrane region" description="Helical" evidence="8">
    <location>
        <begin position="74"/>
        <end position="93"/>
    </location>
</feature>
<evidence type="ECO:0000256" key="3">
    <source>
        <dbReference type="ARBA" id="ARBA00022448"/>
    </source>
</evidence>
<reference evidence="10" key="1">
    <citation type="journal article" date="2019" name="Int. J. Syst. Evol. Microbiol.">
        <title>The Global Catalogue of Microorganisms (GCM) 10K type strain sequencing project: providing services to taxonomists for standard genome sequencing and annotation.</title>
        <authorList>
            <consortium name="The Broad Institute Genomics Platform"/>
            <consortium name="The Broad Institute Genome Sequencing Center for Infectious Disease"/>
            <person name="Wu L."/>
            <person name="Ma J."/>
        </authorList>
    </citation>
    <scope>NUCLEOTIDE SEQUENCE [LARGE SCALE GENOMIC DNA]</scope>
    <source>
        <strain evidence="10">JCM 17938</strain>
    </source>
</reference>
<dbReference type="Proteomes" id="UP001500212">
    <property type="component" value="Unassembled WGS sequence"/>
</dbReference>
<keyword evidence="4 8" id="KW-1003">Cell membrane</keyword>
<keyword evidence="3" id="KW-0813">Transport</keyword>
<sequence length="252" mass="25252">MTPAQAIATTLAGVAAGAINTVVGSGTLITFPTLLALGYPPVTANVSNTLGLIPGSLSGAYGYRSELAGQRMRLTRLVVASLLGGTLGGLLLLTLPASVFSAAVPVLVTAALVLVVIQPRTARRMAASDRHHYGTGPVPALAVAGCGAYGGYFGAAQGVLLIATLSLCLPDDLQRLNAMKNVLVGLVNLTAAIIFLAAAPIAWPAVGCIAIGSLLGGHIGAGIGRRLPPAVLRSVIVTAGLTAIANLVLIRK</sequence>
<feature type="transmembrane region" description="Helical" evidence="8">
    <location>
        <begin position="42"/>
        <end position="62"/>
    </location>
</feature>
<evidence type="ECO:0000256" key="4">
    <source>
        <dbReference type="ARBA" id="ARBA00022475"/>
    </source>
</evidence>
<evidence type="ECO:0000256" key="5">
    <source>
        <dbReference type="ARBA" id="ARBA00022692"/>
    </source>
</evidence>
<keyword evidence="6 8" id="KW-1133">Transmembrane helix</keyword>
<evidence type="ECO:0000313" key="10">
    <source>
        <dbReference type="Proteomes" id="UP001500212"/>
    </source>
</evidence>
<dbReference type="RefSeq" id="WP_345365544.1">
    <property type="nucleotide sequence ID" value="NZ_BAABHJ010000039.1"/>
</dbReference>
<evidence type="ECO:0000256" key="2">
    <source>
        <dbReference type="ARBA" id="ARBA00009142"/>
    </source>
</evidence>
<dbReference type="InterPro" id="IPR052017">
    <property type="entry name" value="TSUP"/>
</dbReference>
<feature type="transmembrane region" description="Helical" evidence="8">
    <location>
        <begin position="99"/>
        <end position="117"/>
    </location>
</feature>
<protein>
    <recommendedName>
        <fullName evidence="8">Probable membrane transporter protein</fullName>
    </recommendedName>
</protein>
<comment type="similarity">
    <text evidence="2 8">Belongs to the 4-toluene sulfonate uptake permease (TSUP) (TC 2.A.102) family.</text>
</comment>
<evidence type="ECO:0000256" key="7">
    <source>
        <dbReference type="ARBA" id="ARBA00023136"/>
    </source>
</evidence>
<keyword evidence="7 8" id="KW-0472">Membrane</keyword>
<proteinExistence type="inferred from homology"/>
<name>A0ABP8U067_9ACTN</name>
<evidence type="ECO:0000256" key="6">
    <source>
        <dbReference type="ARBA" id="ARBA00022989"/>
    </source>
</evidence>
<organism evidence="9 10">
    <name type="scientific">Actinoallomurus liliacearum</name>
    <dbReference type="NCBI Taxonomy" id="1080073"/>
    <lineage>
        <taxon>Bacteria</taxon>
        <taxon>Bacillati</taxon>
        <taxon>Actinomycetota</taxon>
        <taxon>Actinomycetes</taxon>
        <taxon>Streptosporangiales</taxon>
        <taxon>Thermomonosporaceae</taxon>
        <taxon>Actinoallomurus</taxon>
    </lineage>
</organism>
<evidence type="ECO:0000256" key="8">
    <source>
        <dbReference type="RuleBase" id="RU363041"/>
    </source>
</evidence>
<feature type="transmembrane region" description="Helical" evidence="8">
    <location>
        <begin position="230"/>
        <end position="250"/>
    </location>
</feature>
<evidence type="ECO:0000256" key="1">
    <source>
        <dbReference type="ARBA" id="ARBA00004651"/>
    </source>
</evidence>
<comment type="subcellular location">
    <subcellularLocation>
        <location evidence="1 8">Cell membrane</location>
        <topology evidence="1 8">Multi-pass membrane protein</topology>
    </subcellularLocation>
</comment>
<dbReference type="InterPro" id="IPR002781">
    <property type="entry name" value="TM_pro_TauE-like"/>
</dbReference>
<dbReference type="PANTHER" id="PTHR30269:SF0">
    <property type="entry name" value="MEMBRANE TRANSPORTER PROTEIN YFCA-RELATED"/>
    <property type="match status" value="1"/>
</dbReference>
<feature type="transmembrane region" description="Helical" evidence="8">
    <location>
        <begin position="182"/>
        <end position="199"/>
    </location>
</feature>
<keyword evidence="5 8" id="KW-0812">Transmembrane</keyword>
<keyword evidence="10" id="KW-1185">Reference proteome</keyword>
<dbReference type="PANTHER" id="PTHR30269">
    <property type="entry name" value="TRANSMEMBRANE PROTEIN YFCA"/>
    <property type="match status" value="1"/>
</dbReference>